<dbReference type="Proteomes" id="UP000233517">
    <property type="component" value="Unassembled WGS sequence"/>
</dbReference>
<evidence type="ECO:0000313" key="2">
    <source>
        <dbReference type="Proteomes" id="UP000233517"/>
    </source>
</evidence>
<organism evidence="1 2">
    <name type="scientific">Candidatus Falkowbacteria bacterium HGW-Falkowbacteria-1</name>
    <dbReference type="NCBI Taxonomy" id="2013768"/>
    <lineage>
        <taxon>Bacteria</taxon>
        <taxon>Candidatus Falkowiibacteriota</taxon>
    </lineage>
</organism>
<dbReference type="AlphaFoldDB" id="A0A2N2E9X3"/>
<gene>
    <name evidence="1" type="ORF">CVU82_03080</name>
</gene>
<accession>A0A2N2E9X3</accession>
<comment type="caution">
    <text evidence="1">The sequence shown here is derived from an EMBL/GenBank/DDBJ whole genome shotgun (WGS) entry which is preliminary data.</text>
</comment>
<sequence length="304" mass="35841">MVFFDLFNQPLTLFEIYKYLSVKIDLAELSDILESMNDKVKIKNGFYFLSGREEIVGERFKKYNYFKRKVKIAKRFSQLISFLPFVKGVAVSNIISSHNLKDNGDIDLFIISSKNKIFLTRFFCVFFAKFLNIRPNKKTKKDKICLSFYISEDSLNLEKYLYNQDDFYFVYWIVGLEVLVNKNKIFDRFKMENKWVENYLPNLKIWDSYSYGGNDKRNGSLRSPFYGGLGRDDKGGCGNDKGDGSNWVEKISKKIQLKIMPKSLKEKRGRSSGVVFENNIIKLFLEDKRPEFIDRFKKSLEKFL</sequence>
<name>A0A2N2E9X3_9BACT</name>
<reference evidence="1 2" key="1">
    <citation type="journal article" date="2017" name="ISME J.">
        <title>Potential for microbial H2 and metal transformations associated with novel bacteria and archaea in deep terrestrial subsurface sediments.</title>
        <authorList>
            <person name="Hernsdorf A.W."/>
            <person name="Amano Y."/>
            <person name="Miyakawa K."/>
            <person name="Ise K."/>
            <person name="Suzuki Y."/>
            <person name="Anantharaman K."/>
            <person name="Probst A."/>
            <person name="Burstein D."/>
            <person name="Thomas B.C."/>
            <person name="Banfield J.F."/>
        </authorList>
    </citation>
    <scope>NUCLEOTIDE SEQUENCE [LARGE SCALE GENOMIC DNA]</scope>
    <source>
        <strain evidence="1">HGW-Falkowbacteria-1</strain>
    </source>
</reference>
<protein>
    <recommendedName>
        <fullName evidence="3">Polymerase nucleotidyl transferase domain-containing protein</fullName>
    </recommendedName>
</protein>
<evidence type="ECO:0000313" key="1">
    <source>
        <dbReference type="EMBL" id="PKM91553.1"/>
    </source>
</evidence>
<evidence type="ECO:0008006" key="3">
    <source>
        <dbReference type="Google" id="ProtNLM"/>
    </source>
</evidence>
<dbReference type="EMBL" id="PHAI01000002">
    <property type="protein sequence ID" value="PKM91553.1"/>
    <property type="molecule type" value="Genomic_DNA"/>
</dbReference>
<proteinExistence type="predicted"/>